<dbReference type="Gene3D" id="3.30.420.40">
    <property type="match status" value="2"/>
</dbReference>
<name>D0KXW0_HALNC</name>
<dbReference type="PROSITE" id="PS01125">
    <property type="entry name" value="ROK"/>
    <property type="match status" value="1"/>
</dbReference>
<dbReference type="CDD" id="cd24066">
    <property type="entry name" value="ASKHA_NBD_ROK_EcFRK-like"/>
    <property type="match status" value="1"/>
</dbReference>
<keyword evidence="1" id="KW-0119">Carbohydrate metabolism</keyword>
<dbReference type="eggNOG" id="COG1940">
    <property type="taxonomic scope" value="Bacteria"/>
</dbReference>
<organism evidence="2 3">
    <name type="scientific">Halothiobacillus neapolitanus (strain ATCC 23641 / DSM 15147 / CIP 104769 / NCIMB 8539 / c2)</name>
    <name type="common">Thiobacillus neapolitanus</name>
    <dbReference type="NCBI Taxonomy" id="555778"/>
    <lineage>
        <taxon>Bacteria</taxon>
        <taxon>Pseudomonadati</taxon>
        <taxon>Pseudomonadota</taxon>
        <taxon>Gammaproteobacteria</taxon>
        <taxon>Chromatiales</taxon>
        <taxon>Halothiobacillaceae</taxon>
        <taxon>Halothiobacillus</taxon>
    </lineage>
</organism>
<dbReference type="PANTHER" id="PTHR18964">
    <property type="entry name" value="ROK (REPRESSOR, ORF, KINASE) FAMILY"/>
    <property type="match status" value="1"/>
</dbReference>
<dbReference type="InterPro" id="IPR049874">
    <property type="entry name" value="ROK_cs"/>
</dbReference>
<dbReference type="Pfam" id="PF00480">
    <property type="entry name" value="ROK"/>
    <property type="match status" value="1"/>
</dbReference>
<dbReference type="Proteomes" id="UP000009102">
    <property type="component" value="Chromosome"/>
</dbReference>
<evidence type="ECO:0000256" key="1">
    <source>
        <dbReference type="ARBA" id="ARBA00023277"/>
    </source>
</evidence>
<dbReference type="PANTHER" id="PTHR18964:SF174">
    <property type="entry name" value="D-ALLOSE KINASE-RELATED"/>
    <property type="match status" value="1"/>
</dbReference>
<dbReference type="RefSeq" id="WP_012823319.1">
    <property type="nucleotide sequence ID" value="NC_013422.1"/>
</dbReference>
<evidence type="ECO:0000313" key="2">
    <source>
        <dbReference type="EMBL" id="ACX95283.1"/>
    </source>
</evidence>
<reference evidence="2 3" key="1">
    <citation type="submission" date="2009-10" db="EMBL/GenBank/DDBJ databases">
        <title>Complete sequence of Halothiobacillus neapolitanus c2.</title>
        <authorList>
            <consortium name="US DOE Joint Genome Institute"/>
            <person name="Lucas S."/>
            <person name="Copeland A."/>
            <person name="Lapidus A."/>
            <person name="Glavina del Rio T."/>
            <person name="Tice H."/>
            <person name="Bruce D."/>
            <person name="Goodwin L."/>
            <person name="Pitluck S."/>
            <person name="Davenport K."/>
            <person name="Brettin T."/>
            <person name="Detter J.C."/>
            <person name="Han C."/>
            <person name="Tapia R."/>
            <person name="Larimer F."/>
            <person name="Land M."/>
            <person name="Hauser L."/>
            <person name="Kyrpides N."/>
            <person name="Mikhailova N."/>
            <person name="Kerfeld C."/>
            <person name="Cannon G."/>
            <person name="Heinhort S."/>
        </authorList>
    </citation>
    <scope>NUCLEOTIDE SEQUENCE [LARGE SCALE GENOMIC DNA]</scope>
    <source>
        <strain evidence="3">ATCC 23641 / c2</strain>
    </source>
</reference>
<dbReference type="InterPro" id="IPR043129">
    <property type="entry name" value="ATPase_NBD"/>
</dbReference>
<dbReference type="SUPFAM" id="SSF53067">
    <property type="entry name" value="Actin-like ATPase domain"/>
    <property type="match status" value="1"/>
</dbReference>
<proteinExistence type="predicted"/>
<dbReference type="HOGENOM" id="CLU_036604_0_3_6"/>
<sequence>MTVQATDENTLKPKGRLRLGVDLGGTKVEVAVLDDADEFLFRERLPTPQGDYSGTIETIATLIQKAEQQLGRVHSIGVGTPGTTSPRTGLMKNANSVVLNDQPLKYDLETRLNRSVSMANDANCLALSEAHGGAADGADSVFGVILGTGVGGALVVNGQLIMGQNAIAGEWGHNPLPWTHEGEYPGPVCWCGHQGCIEQWLSGPAFMRDFQNASGRSLTGAEIIAAVEQGDAEAKAALTRYTDRLARALAHVINIFDPEVIVLGGGLSNVAALYTEVPSRWDEFVFSDPISTKLVAPKFGDSSGVRGAAMLSS</sequence>
<keyword evidence="3" id="KW-1185">Reference proteome</keyword>
<dbReference type="AlphaFoldDB" id="D0KXW0"/>
<dbReference type="InterPro" id="IPR000600">
    <property type="entry name" value="ROK"/>
</dbReference>
<dbReference type="STRING" id="555778.Hneap_0426"/>
<dbReference type="OrthoDB" id="9810372at2"/>
<dbReference type="KEGG" id="hna:Hneap_0426"/>
<evidence type="ECO:0000313" key="3">
    <source>
        <dbReference type="Proteomes" id="UP000009102"/>
    </source>
</evidence>
<dbReference type="EMBL" id="CP001801">
    <property type="protein sequence ID" value="ACX95283.1"/>
    <property type="molecule type" value="Genomic_DNA"/>
</dbReference>
<gene>
    <name evidence="2" type="ordered locus">Hneap_0426</name>
</gene>
<dbReference type="GO" id="GO:0004396">
    <property type="term" value="F:hexokinase activity"/>
    <property type="evidence" value="ECO:0007669"/>
    <property type="project" value="TreeGrafter"/>
</dbReference>
<protein>
    <submittedName>
        <fullName evidence="2">ROK family protein</fullName>
    </submittedName>
</protein>
<accession>D0KXW0</accession>